<dbReference type="RefSeq" id="XP_020831935.1">
    <property type="nucleotide sequence ID" value="XM_020976276.1"/>
</dbReference>
<feature type="compositionally biased region" description="Polar residues" evidence="9">
    <location>
        <begin position="377"/>
        <end position="394"/>
    </location>
</feature>
<accession>A0A6P5JCL5</accession>
<evidence type="ECO:0000256" key="8">
    <source>
        <dbReference type="PROSITE-ProRule" id="PRU00042"/>
    </source>
</evidence>
<keyword evidence="2" id="KW-0479">Metal-binding</keyword>
<evidence type="ECO:0000256" key="3">
    <source>
        <dbReference type="ARBA" id="ARBA00022737"/>
    </source>
</evidence>
<dbReference type="PROSITE" id="PS50157">
    <property type="entry name" value="ZINC_FINGER_C2H2_2"/>
    <property type="match status" value="4"/>
</dbReference>
<keyword evidence="11" id="KW-1185">Reference proteome</keyword>
<feature type="domain" description="C2H2-type" evidence="10">
    <location>
        <begin position="157"/>
        <end position="186"/>
    </location>
</feature>
<evidence type="ECO:0000256" key="2">
    <source>
        <dbReference type="ARBA" id="ARBA00022723"/>
    </source>
</evidence>
<feature type="domain" description="C2H2-type" evidence="10">
    <location>
        <begin position="246"/>
        <end position="273"/>
    </location>
</feature>
<keyword evidence="5" id="KW-0862">Zinc</keyword>
<dbReference type="AlphaFoldDB" id="A0A6P5JCL5"/>
<feature type="domain" description="C2H2-type" evidence="10">
    <location>
        <begin position="307"/>
        <end position="330"/>
    </location>
</feature>
<protein>
    <submittedName>
        <fullName evidence="12">Histone H4 transcription factor-like isoform X2</fullName>
    </submittedName>
</protein>
<evidence type="ECO:0000256" key="5">
    <source>
        <dbReference type="ARBA" id="ARBA00022833"/>
    </source>
</evidence>
<evidence type="ECO:0000256" key="6">
    <source>
        <dbReference type="ARBA" id="ARBA00023125"/>
    </source>
</evidence>
<dbReference type="SMART" id="SM00355">
    <property type="entry name" value="ZnF_C2H2"/>
    <property type="match status" value="9"/>
</dbReference>
<keyword evidence="3" id="KW-0677">Repeat</keyword>
<keyword evidence="6" id="KW-0238">DNA-binding</keyword>
<evidence type="ECO:0000313" key="12">
    <source>
        <dbReference type="RefSeq" id="XP_020831935.1"/>
    </source>
</evidence>
<evidence type="ECO:0000256" key="1">
    <source>
        <dbReference type="ARBA" id="ARBA00004123"/>
    </source>
</evidence>
<dbReference type="GeneID" id="110200877"/>
<dbReference type="GO" id="GO:0000981">
    <property type="term" value="F:DNA-binding transcription factor activity, RNA polymerase II-specific"/>
    <property type="evidence" value="ECO:0007669"/>
    <property type="project" value="TreeGrafter"/>
</dbReference>
<proteinExistence type="predicted"/>
<feature type="region of interest" description="Disordered" evidence="9">
    <location>
        <begin position="370"/>
        <end position="394"/>
    </location>
</feature>
<organism evidence="11 12">
    <name type="scientific">Phascolarctos cinereus</name>
    <name type="common">Koala</name>
    <dbReference type="NCBI Taxonomy" id="38626"/>
    <lineage>
        <taxon>Eukaryota</taxon>
        <taxon>Metazoa</taxon>
        <taxon>Chordata</taxon>
        <taxon>Craniata</taxon>
        <taxon>Vertebrata</taxon>
        <taxon>Euteleostomi</taxon>
        <taxon>Mammalia</taxon>
        <taxon>Metatheria</taxon>
        <taxon>Diprotodontia</taxon>
        <taxon>Phascolarctidae</taxon>
        <taxon>Phascolarctos</taxon>
    </lineage>
</organism>
<dbReference type="InterPro" id="IPR013087">
    <property type="entry name" value="Znf_C2H2_type"/>
</dbReference>
<sequence length="453" mass="53234">MAPRKRIKPSELVLPCEWSDCTFVGKCMEEFCDHVARHLREHLNDSQEKLEQYQCLWRSCEFCAAGPNELIIHVNFHSYHTKLKYLGSQMRAYHQDLPECSQRNHSQNMVPEIADTFVCCWEHCDMTINNPEWFYQHVTMHAYCAENESLLNNRKAIFCRWKDCDGTCKSRHKLREHLRTHTQEKVVACPSCGVMFSNNTKFFDHAKRQISEDIRHLNCPFCDMVCTNFSSLKTHIRFRHCDERPFLCDFCDSSFKNTYDLRKHIETHNDSSAYCCDVNGCDFTARTLQTFRQHYKRVHESNGTIKYKCHICQKCFSWCYTLTLHLRKMHQLTCHSRFRYKEDEDGYWTLNIDNFKTSMELNYDFVCKKPPQKTSRRQNCTRNNSNASSKGFSTGLHASQFQPLSGSPVEKSMSEVDASLKEPVYYELQSVPLSFESPPNDFNETVALNAMVK</sequence>
<dbReference type="InterPro" id="IPR051574">
    <property type="entry name" value="ZnF_E-box_Homeobox"/>
</dbReference>
<dbReference type="GO" id="GO:0000978">
    <property type="term" value="F:RNA polymerase II cis-regulatory region sequence-specific DNA binding"/>
    <property type="evidence" value="ECO:0007669"/>
    <property type="project" value="TreeGrafter"/>
</dbReference>
<dbReference type="InterPro" id="IPR036236">
    <property type="entry name" value="Znf_C2H2_sf"/>
</dbReference>
<dbReference type="PANTHER" id="PTHR24391">
    <property type="entry name" value="HISTONE H4 TRANSCRIPTION FACTOR-RELATED"/>
    <property type="match status" value="1"/>
</dbReference>
<dbReference type="GO" id="GO:0008270">
    <property type="term" value="F:zinc ion binding"/>
    <property type="evidence" value="ECO:0007669"/>
    <property type="project" value="UniProtKB-KW"/>
</dbReference>
<evidence type="ECO:0000256" key="4">
    <source>
        <dbReference type="ARBA" id="ARBA00022771"/>
    </source>
</evidence>
<comment type="subcellular location">
    <subcellularLocation>
        <location evidence="1">Nucleus</location>
    </subcellularLocation>
</comment>
<evidence type="ECO:0000313" key="11">
    <source>
        <dbReference type="Proteomes" id="UP000515140"/>
    </source>
</evidence>
<reference evidence="12" key="1">
    <citation type="submission" date="2025-08" db="UniProtKB">
        <authorList>
            <consortium name="RefSeq"/>
        </authorList>
    </citation>
    <scope>IDENTIFICATION</scope>
    <source>
        <tissue evidence="12">Spleen</tissue>
    </source>
</reference>
<gene>
    <name evidence="12" type="primary">LOC110200877</name>
</gene>
<evidence type="ECO:0000259" key="10">
    <source>
        <dbReference type="PROSITE" id="PS50157"/>
    </source>
</evidence>
<dbReference type="Gene3D" id="3.30.160.60">
    <property type="entry name" value="Classic Zinc Finger"/>
    <property type="match status" value="3"/>
</dbReference>
<dbReference type="GO" id="GO:0005634">
    <property type="term" value="C:nucleus"/>
    <property type="evidence" value="ECO:0007669"/>
    <property type="project" value="UniProtKB-SubCell"/>
</dbReference>
<keyword evidence="7" id="KW-0539">Nucleus</keyword>
<feature type="domain" description="C2H2-type" evidence="10">
    <location>
        <begin position="217"/>
        <end position="245"/>
    </location>
</feature>
<dbReference type="GO" id="GO:0045892">
    <property type="term" value="P:negative regulation of DNA-templated transcription"/>
    <property type="evidence" value="ECO:0007669"/>
    <property type="project" value="UniProtKB-ARBA"/>
</dbReference>
<keyword evidence="4 8" id="KW-0863">Zinc-finger</keyword>
<evidence type="ECO:0000256" key="7">
    <source>
        <dbReference type="ARBA" id="ARBA00023242"/>
    </source>
</evidence>
<name>A0A6P5JCL5_PHACI</name>
<dbReference type="Proteomes" id="UP000515140">
    <property type="component" value="Unplaced"/>
</dbReference>
<dbReference type="Pfam" id="PF13894">
    <property type="entry name" value="zf-C2H2_4"/>
    <property type="match status" value="1"/>
</dbReference>
<dbReference type="PANTHER" id="PTHR24391:SF15">
    <property type="entry name" value="MBD2 (METHYL-CPG-BINDING PROTEIN)-INTERACTING ZINC FINGER PROTEIN"/>
    <property type="match status" value="1"/>
</dbReference>
<evidence type="ECO:0000256" key="9">
    <source>
        <dbReference type="SAM" id="MobiDB-lite"/>
    </source>
</evidence>
<dbReference type="PROSITE" id="PS00028">
    <property type="entry name" value="ZINC_FINGER_C2H2_1"/>
    <property type="match status" value="4"/>
</dbReference>
<dbReference type="SUPFAM" id="SSF57667">
    <property type="entry name" value="beta-beta-alpha zinc fingers"/>
    <property type="match status" value="3"/>
</dbReference>